<feature type="compositionally biased region" description="Basic and acidic residues" evidence="1">
    <location>
        <begin position="150"/>
        <end position="161"/>
    </location>
</feature>
<proteinExistence type="predicted"/>
<feature type="compositionally biased region" description="Basic and acidic residues" evidence="1">
    <location>
        <begin position="16"/>
        <end position="27"/>
    </location>
</feature>
<gene>
    <name evidence="2" type="ORF">DEO72_LG1g1115</name>
</gene>
<organism evidence="2 3">
    <name type="scientific">Vigna unguiculata</name>
    <name type="common">Cowpea</name>
    <dbReference type="NCBI Taxonomy" id="3917"/>
    <lineage>
        <taxon>Eukaryota</taxon>
        <taxon>Viridiplantae</taxon>
        <taxon>Streptophyta</taxon>
        <taxon>Embryophyta</taxon>
        <taxon>Tracheophyta</taxon>
        <taxon>Spermatophyta</taxon>
        <taxon>Magnoliopsida</taxon>
        <taxon>eudicotyledons</taxon>
        <taxon>Gunneridae</taxon>
        <taxon>Pentapetalae</taxon>
        <taxon>rosids</taxon>
        <taxon>fabids</taxon>
        <taxon>Fabales</taxon>
        <taxon>Fabaceae</taxon>
        <taxon>Papilionoideae</taxon>
        <taxon>50 kb inversion clade</taxon>
        <taxon>NPAAA clade</taxon>
        <taxon>indigoferoid/millettioid clade</taxon>
        <taxon>Phaseoleae</taxon>
        <taxon>Vigna</taxon>
    </lineage>
</organism>
<evidence type="ECO:0000313" key="2">
    <source>
        <dbReference type="EMBL" id="QCD77490.1"/>
    </source>
</evidence>
<feature type="region of interest" description="Disordered" evidence="1">
    <location>
        <begin position="1"/>
        <end position="108"/>
    </location>
</feature>
<keyword evidence="3" id="KW-1185">Reference proteome</keyword>
<dbReference type="Proteomes" id="UP000501690">
    <property type="component" value="Linkage Group LG1"/>
</dbReference>
<dbReference type="AlphaFoldDB" id="A0A4D6KLI7"/>
<sequence length="260" mass="27887">MPKQEGNSVMNRVLKVKNEANDDEKKPKATQQKTKSHSDAPPVKNILIDPPVVKETPVKVNKPENQSSSDGKAKKASDAAVQKRTKSDSRQITNSGNNTGNGIGSFYDGAVTFITNNNKAPEATVIGKVKAVNNMPKQEGNSVMNRVLKVKNEANDDEKKPKATQQKTKSHSDAPPVKNILIDPPVVKETPVKVNKPENQSSSDGKAKKASDAAVQKRTKSDSRQITNSGNNTGNGIGSFYDGAVTFITNNNKAPEATGE</sequence>
<feature type="compositionally biased region" description="Polar residues" evidence="1">
    <location>
        <begin position="135"/>
        <end position="144"/>
    </location>
</feature>
<reference evidence="2 3" key="1">
    <citation type="submission" date="2019-04" db="EMBL/GenBank/DDBJ databases">
        <title>An improved genome assembly and genetic linkage map for asparagus bean, Vigna unguiculata ssp. sesquipedialis.</title>
        <authorList>
            <person name="Xia Q."/>
            <person name="Zhang R."/>
            <person name="Dong Y."/>
        </authorList>
    </citation>
    <scope>NUCLEOTIDE SEQUENCE [LARGE SCALE GENOMIC DNA]</scope>
    <source>
        <tissue evidence="2">Leaf</tissue>
    </source>
</reference>
<evidence type="ECO:0000313" key="3">
    <source>
        <dbReference type="Proteomes" id="UP000501690"/>
    </source>
</evidence>
<protein>
    <submittedName>
        <fullName evidence="2">Uncharacterized protein</fullName>
    </submittedName>
</protein>
<feature type="compositionally biased region" description="Polar residues" evidence="1">
    <location>
        <begin position="1"/>
        <end position="10"/>
    </location>
</feature>
<evidence type="ECO:0000256" key="1">
    <source>
        <dbReference type="SAM" id="MobiDB-lite"/>
    </source>
</evidence>
<name>A0A4D6KLI7_VIGUN</name>
<feature type="region of interest" description="Disordered" evidence="1">
    <location>
        <begin position="131"/>
        <end position="242"/>
    </location>
</feature>
<accession>A0A4D6KLI7</accession>
<dbReference type="EMBL" id="CP039345">
    <property type="protein sequence ID" value="QCD77490.1"/>
    <property type="molecule type" value="Genomic_DNA"/>
</dbReference>